<evidence type="ECO:0000313" key="1">
    <source>
        <dbReference type="Ensembl" id="ENSCPGP00000020935.1"/>
    </source>
</evidence>
<sequence length="81" mass="8616">WYQMHWPFRGATWRLSEEGTCSTPGFTIRGHSTSLSCAAPKGSQVLVLVCQLGTGQPGPSLNVKSRGARGFPLGDNNLLGA</sequence>
<name>A0A8C3KC16_9CHAR</name>
<proteinExistence type="predicted"/>
<reference evidence="1" key="2">
    <citation type="submission" date="2025-09" db="UniProtKB">
        <authorList>
            <consortium name="Ensembl"/>
        </authorList>
    </citation>
    <scope>IDENTIFICATION</scope>
</reference>
<keyword evidence="2" id="KW-1185">Reference proteome</keyword>
<dbReference type="AlphaFoldDB" id="A0A8C3KC16"/>
<dbReference type="Proteomes" id="UP000694419">
    <property type="component" value="Unplaced"/>
</dbReference>
<reference evidence="1" key="1">
    <citation type="submission" date="2025-08" db="UniProtKB">
        <authorList>
            <consortium name="Ensembl"/>
        </authorList>
    </citation>
    <scope>IDENTIFICATION</scope>
</reference>
<protein>
    <submittedName>
        <fullName evidence="1">Uncharacterized protein</fullName>
    </submittedName>
</protein>
<dbReference type="Ensembl" id="ENSCPGT00000022932.1">
    <property type="protein sequence ID" value="ENSCPGP00000020935.1"/>
    <property type="gene ID" value="ENSCPGG00000014620.1"/>
</dbReference>
<accession>A0A8C3KC16</accession>
<organism evidence="1 2">
    <name type="scientific">Calidris pygmaea</name>
    <name type="common">Spoon-billed sandpiper</name>
    <dbReference type="NCBI Taxonomy" id="425635"/>
    <lineage>
        <taxon>Eukaryota</taxon>
        <taxon>Metazoa</taxon>
        <taxon>Chordata</taxon>
        <taxon>Craniata</taxon>
        <taxon>Vertebrata</taxon>
        <taxon>Euteleostomi</taxon>
        <taxon>Archelosauria</taxon>
        <taxon>Archosauria</taxon>
        <taxon>Dinosauria</taxon>
        <taxon>Saurischia</taxon>
        <taxon>Theropoda</taxon>
        <taxon>Coelurosauria</taxon>
        <taxon>Aves</taxon>
        <taxon>Neognathae</taxon>
        <taxon>Neoaves</taxon>
        <taxon>Charadriiformes</taxon>
        <taxon>Scolopacidae</taxon>
        <taxon>Calidris</taxon>
    </lineage>
</organism>
<evidence type="ECO:0000313" key="2">
    <source>
        <dbReference type="Proteomes" id="UP000694419"/>
    </source>
</evidence>